<dbReference type="Proteomes" id="UP001189429">
    <property type="component" value="Unassembled WGS sequence"/>
</dbReference>
<protein>
    <submittedName>
        <fullName evidence="2">Uncharacterized protein</fullName>
    </submittedName>
</protein>
<feature type="coiled-coil region" evidence="1">
    <location>
        <begin position="69"/>
        <end position="121"/>
    </location>
</feature>
<feature type="non-terminal residue" evidence="2">
    <location>
        <position position="127"/>
    </location>
</feature>
<gene>
    <name evidence="2" type="ORF">PCOR1329_LOCUS10732</name>
</gene>
<accession>A0ABN9QIP2</accession>
<sequence length="127" mass="14844">MRFSHMHASCCVWPRSVSGLHEEWSSNMEWREKWAEVQGSVSGLHDEQRQLARRLEGLDERLWARTSSLEQARHRSQDLEQQVQAVEHQNQVMAASIEGAQKRQLAKLARSERLLEELTRRVGRAEE</sequence>
<evidence type="ECO:0000313" key="2">
    <source>
        <dbReference type="EMBL" id="CAK0803629.1"/>
    </source>
</evidence>
<keyword evidence="3" id="KW-1185">Reference proteome</keyword>
<evidence type="ECO:0000256" key="1">
    <source>
        <dbReference type="SAM" id="Coils"/>
    </source>
</evidence>
<evidence type="ECO:0000313" key="3">
    <source>
        <dbReference type="Proteomes" id="UP001189429"/>
    </source>
</evidence>
<reference evidence="2" key="1">
    <citation type="submission" date="2023-10" db="EMBL/GenBank/DDBJ databases">
        <authorList>
            <person name="Chen Y."/>
            <person name="Shah S."/>
            <person name="Dougan E. K."/>
            <person name="Thang M."/>
            <person name="Chan C."/>
        </authorList>
    </citation>
    <scope>NUCLEOTIDE SEQUENCE [LARGE SCALE GENOMIC DNA]</scope>
</reference>
<organism evidence="2 3">
    <name type="scientific">Prorocentrum cordatum</name>
    <dbReference type="NCBI Taxonomy" id="2364126"/>
    <lineage>
        <taxon>Eukaryota</taxon>
        <taxon>Sar</taxon>
        <taxon>Alveolata</taxon>
        <taxon>Dinophyceae</taxon>
        <taxon>Prorocentrales</taxon>
        <taxon>Prorocentraceae</taxon>
        <taxon>Prorocentrum</taxon>
    </lineage>
</organism>
<comment type="caution">
    <text evidence="2">The sequence shown here is derived from an EMBL/GenBank/DDBJ whole genome shotgun (WGS) entry which is preliminary data.</text>
</comment>
<name>A0ABN9QIP2_9DINO</name>
<dbReference type="EMBL" id="CAUYUJ010003054">
    <property type="protein sequence ID" value="CAK0803629.1"/>
    <property type="molecule type" value="Genomic_DNA"/>
</dbReference>
<proteinExistence type="predicted"/>
<keyword evidence="1" id="KW-0175">Coiled coil</keyword>